<dbReference type="Proteomes" id="UP001519460">
    <property type="component" value="Unassembled WGS sequence"/>
</dbReference>
<name>A0ABD0KV85_9CAEN</name>
<organism evidence="2 3">
    <name type="scientific">Batillaria attramentaria</name>
    <dbReference type="NCBI Taxonomy" id="370345"/>
    <lineage>
        <taxon>Eukaryota</taxon>
        <taxon>Metazoa</taxon>
        <taxon>Spiralia</taxon>
        <taxon>Lophotrochozoa</taxon>
        <taxon>Mollusca</taxon>
        <taxon>Gastropoda</taxon>
        <taxon>Caenogastropoda</taxon>
        <taxon>Sorbeoconcha</taxon>
        <taxon>Cerithioidea</taxon>
        <taxon>Batillariidae</taxon>
        <taxon>Batillaria</taxon>
    </lineage>
</organism>
<evidence type="ECO:0000313" key="2">
    <source>
        <dbReference type="EMBL" id="KAK7490705.1"/>
    </source>
</evidence>
<accession>A0ABD0KV85</accession>
<comment type="caution">
    <text evidence="2">The sequence shown here is derived from an EMBL/GenBank/DDBJ whole genome shotgun (WGS) entry which is preliminary data.</text>
</comment>
<dbReference type="EMBL" id="JACVVK020000124">
    <property type="protein sequence ID" value="KAK7490705.1"/>
    <property type="molecule type" value="Genomic_DNA"/>
</dbReference>
<evidence type="ECO:0000256" key="1">
    <source>
        <dbReference type="SAM" id="MobiDB-lite"/>
    </source>
</evidence>
<gene>
    <name evidence="2" type="ORF">BaRGS_00018122</name>
</gene>
<evidence type="ECO:0000313" key="3">
    <source>
        <dbReference type="Proteomes" id="UP001519460"/>
    </source>
</evidence>
<feature type="region of interest" description="Disordered" evidence="1">
    <location>
        <begin position="124"/>
        <end position="152"/>
    </location>
</feature>
<dbReference type="AlphaFoldDB" id="A0ABD0KV85"/>
<keyword evidence="3" id="KW-1185">Reference proteome</keyword>
<reference evidence="2 3" key="1">
    <citation type="journal article" date="2023" name="Sci. Data">
        <title>Genome assembly of the Korean intertidal mud-creeper Batillaria attramentaria.</title>
        <authorList>
            <person name="Patra A.K."/>
            <person name="Ho P.T."/>
            <person name="Jun S."/>
            <person name="Lee S.J."/>
            <person name="Kim Y."/>
            <person name="Won Y.J."/>
        </authorList>
    </citation>
    <scope>NUCLEOTIDE SEQUENCE [LARGE SCALE GENOMIC DNA]</scope>
    <source>
        <strain evidence="2">Wonlab-2016</strain>
    </source>
</reference>
<sequence length="184" mass="20069">MKIGERVAPARSSSCARKAIPKTSGAFLTTVRGEALEDAKSKNVQEIPQDSQEGHLGAVEMEDVQEIPTHGLLGDWTSAKGTITSQNPHPTLCNEDGRTCQSCKIVELCQYGVPEDVWWIPDDCTGEDMEDAESKDSSEIPQDSQEGPLEAAEMEDVQEICRDRFLGDWTSAKGTITAQNPHPP</sequence>
<proteinExistence type="predicted"/>
<protein>
    <submittedName>
        <fullName evidence="2">Uncharacterized protein</fullName>
    </submittedName>
</protein>